<reference evidence="2 3" key="1">
    <citation type="journal article" date="2018" name="Nat. Genet.">
        <title>The Rosa genome provides new insights in the design of modern roses.</title>
        <authorList>
            <person name="Bendahmane M."/>
        </authorList>
    </citation>
    <scope>NUCLEOTIDE SEQUENCE [LARGE SCALE GENOMIC DNA]</scope>
    <source>
        <strain evidence="3">cv. Old Blush</strain>
    </source>
</reference>
<dbReference type="OMA" id="DISHSFE"/>
<comment type="caution">
    <text evidence="2">The sequence shown here is derived from an EMBL/GenBank/DDBJ whole genome shotgun (WGS) entry which is preliminary data.</text>
</comment>
<organism evidence="2 3">
    <name type="scientific">Rosa chinensis</name>
    <name type="common">China rose</name>
    <dbReference type="NCBI Taxonomy" id="74649"/>
    <lineage>
        <taxon>Eukaryota</taxon>
        <taxon>Viridiplantae</taxon>
        <taxon>Streptophyta</taxon>
        <taxon>Embryophyta</taxon>
        <taxon>Tracheophyta</taxon>
        <taxon>Spermatophyta</taxon>
        <taxon>Magnoliopsida</taxon>
        <taxon>eudicotyledons</taxon>
        <taxon>Gunneridae</taxon>
        <taxon>Pentapetalae</taxon>
        <taxon>rosids</taxon>
        <taxon>fabids</taxon>
        <taxon>Rosales</taxon>
        <taxon>Rosaceae</taxon>
        <taxon>Rosoideae</taxon>
        <taxon>Rosoideae incertae sedis</taxon>
        <taxon>Rosa</taxon>
    </lineage>
</organism>
<dbReference type="PROSITE" id="PS50181">
    <property type="entry name" value="FBOX"/>
    <property type="match status" value="1"/>
</dbReference>
<dbReference type="AlphaFoldDB" id="A0A2P6R7A6"/>
<dbReference type="SMART" id="SM00256">
    <property type="entry name" value="FBOX"/>
    <property type="match status" value="1"/>
</dbReference>
<gene>
    <name evidence="2" type="ORF">RchiOBHm_Chr3g0456311</name>
</gene>
<dbReference type="InterPro" id="IPR036047">
    <property type="entry name" value="F-box-like_dom_sf"/>
</dbReference>
<evidence type="ECO:0000313" key="2">
    <source>
        <dbReference type="EMBL" id="PRQ42315.1"/>
    </source>
</evidence>
<evidence type="ECO:0000313" key="3">
    <source>
        <dbReference type="Proteomes" id="UP000238479"/>
    </source>
</evidence>
<protein>
    <submittedName>
        <fullName evidence="2">Putative F-box domain-containing protein</fullName>
    </submittedName>
</protein>
<dbReference type="Gene3D" id="1.20.1280.50">
    <property type="match status" value="1"/>
</dbReference>
<dbReference type="InterPro" id="IPR006527">
    <property type="entry name" value="F-box-assoc_dom_typ1"/>
</dbReference>
<dbReference type="PANTHER" id="PTHR31672:SF10">
    <property type="entry name" value="F-BOX DOMAIN-CONTAINING PROTEIN"/>
    <property type="match status" value="1"/>
</dbReference>
<name>A0A2P6R7A6_ROSCH</name>
<dbReference type="InterPro" id="IPR050796">
    <property type="entry name" value="SCF_F-box_component"/>
</dbReference>
<dbReference type="Proteomes" id="UP000238479">
    <property type="component" value="Chromosome 3"/>
</dbReference>
<feature type="domain" description="F-box" evidence="1">
    <location>
        <begin position="1"/>
        <end position="48"/>
    </location>
</feature>
<dbReference type="CDD" id="cd22157">
    <property type="entry name" value="F-box_AtFBW1-like"/>
    <property type="match status" value="1"/>
</dbReference>
<dbReference type="PANTHER" id="PTHR31672">
    <property type="entry name" value="BNACNNG10540D PROTEIN"/>
    <property type="match status" value="1"/>
</dbReference>
<dbReference type="NCBIfam" id="TIGR01640">
    <property type="entry name" value="F_box_assoc_1"/>
    <property type="match status" value="1"/>
</dbReference>
<evidence type="ECO:0000259" key="1">
    <source>
        <dbReference type="PROSITE" id="PS50181"/>
    </source>
</evidence>
<dbReference type="Pfam" id="PF00646">
    <property type="entry name" value="F-box"/>
    <property type="match status" value="1"/>
</dbReference>
<keyword evidence="3" id="KW-1185">Reference proteome</keyword>
<dbReference type="STRING" id="74649.A0A2P6R7A6"/>
<dbReference type="InterPro" id="IPR001810">
    <property type="entry name" value="F-box_dom"/>
</dbReference>
<dbReference type="Pfam" id="PF07734">
    <property type="entry name" value="FBA_1"/>
    <property type="match status" value="1"/>
</dbReference>
<accession>A0A2P6R7A6</accession>
<dbReference type="OrthoDB" id="938224at2759"/>
<dbReference type="SUPFAM" id="SSF81383">
    <property type="entry name" value="F-box domain"/>
    <property type="match status" value="1"/>
</dbReference>
<dbReference type="Gramene" id="PRQ42315">
    <property type="protein sequence ID" value="PRQ42315"/>
    <property type="gene ID" value="RchiOBHm_Chr3g0456311"/>
</dbReference>
<dbReference type="InterPro" id="IPR017451">
    <property type="entry name" value="F-box-assoc_interact_dom"/>
</dbReference>
<sequence length="406" mass="47067">MTEFCKIPEAMGLQILSRLPPKSLMRFKCVHKSWHTLMKDPNFVAKHLSNSMHDNFCRTTGVLFKRENFKDTGTAERQSESLLSLINFCNANGDGEHDIHCLVEDVTKGQFSGFEVLESAWIIGHCHGIICLRNATKIILWNPAIREVKVTSPYVPDENLSDLGIGYDPKSDTYKVVHISYGTQEEYGDGHILIDRPKTEVYTLGTDSWRQIMTGCLETETTHFWFQDFHMYFNGFCYWNGREQLKEYQNFYDLQEEHHIRPVIISFDMGDEVFHNMLLPDFVYETYMWSYVLRLMAWNESVAIFGLDHGITSHESWGLWVMDDFGGVTGSWIKQFSFVSAVGFLDTPLQIWKSDEILIVSKERRVVSYNLDTEQYKYLPIHSMDSDYFEAVVYMNSIVSVNGSKT</sequence>
<proteinExistence type="predicted"/>
<dbReference type="EMBL" id="PDCK01000041">
    <property type="protein sequence ID" value="PRQ42315.1"/>
    <property type="molecule type" value="Genomic_DNA"/>
</dbReference>